<keyword evidence="2" id="KW-0812">Transmembrane</keyword>
<dbReference type="Proteomes" id="UP001151532">
    <property type="component" value="Chromosome 19"/>
</dbReference>
<feature type="compositionally biased region" description="Polar residues" evidence="1">
    <location>
        <begin position="1260"/>
        <end position="1278"/>
    </location>
</feature>
<feature type="region of interest" description="Disordered" evidence="1">
    <location>
        <begin position="1112"/>
        <end position="1173"/>
    </location>
</feature>
<gene>
    <name evidence="3" type="ORF">OIU79_030386</name>
</gene>
<feature type="region of interest" description="Disordered" evidence="1">
    <location>
        <begin position="241"/>
        <end position="274"/>
    </location>
</feature>
<dbReference type="PANTHER" id="PTHR33870:SF4">
    <property type="entry name" value="CARDIOMYOPATHY-ASSOCIATED PROTEIN"/>
    <property type="match status" value="1"/>
</dbReference>
<evidence type="ECO:0000256" key="2">
    <source>
        <dbReference type="SAM" id="Phobius"/>
    </source>
</evidence>
<sequence length="1313" mass="146024">MGIDAMRIRVQVRKFSVISFRLCYRSVCKHPFLVGMVCYLFLLYSSFPVLFSLLVSASPVLICSAILLGTLLSFGEPNVPEIEMEKEGEEEVSHEISSFKKEGFVEDATFVAQKDESFILERFVGNIDTEDESLVENKNRMIEVHGDLGEYVSLIDETLWEAQFEKQVIEEVKSDFDNLGSGKKREIQEENLEIKEGSSHEEGSDNQYSLLQNFSDENLEDDNSMVEFIGTQNGYLEFSPESSWKCANHDDEEDDDEASDFGSDGVGNSSPDASMADILPILDELHPLLDEEAPQPAHISHDGSDAGSEGSHKSDGSSIVSEEDVENQADEDEDGDEDNDNEEEAQGSKEDESKSAIKWTDDDQKNLMDLGTLELERNLRLESLIRRRRARRNMRLMVEKNLIDLDAADLPINVPSISTTRQNPFDFPYDDVPGSAPSVLLPRQNPFDLPDDSNEEKSDLKGDSFQQELSTTQHREPFFRRHESFSVRSSTLGGARQEKQDLWWKPFFVPERYTTEGTSYHTFQRQLSEASDSKVSSVPDSESVSSALEEEDKRIDEVNVSHKTEMISNVDHASLLVELGSLSSEEADSVDDEQVEEGDFHHDGAEITPGDFEDHHEVDSCLSESEGATPKELNPNEILLRMETGEEDYSSRSSLSSLSEIDEKISDVKRGSMCLEPEDFQIECSHISTQTSLDSDFHFVSGLADDNEHRVPILESRNDHIDECDISTQSSLDSDFHFTSRMMDESSHQKPALESTGYQIADSGILKESSPESDIMSGLEDDNQEHVLEPRGHHIGISSHTSHNSDFHLTTAVVDDGQHSDPVYDSSSPSIGTFLTFYSISSDTHRSEMGSPLAMVEDKESEAQATCGFKEMFEGSSQAQSPDESKLRSIVTENTGDEIPELGLSEVDSIFYGQNGVMKPESADENVSVDSLASLSEIVVDGIKQLNFASSSYKMASEESNLPVQEKDYPPPVVEQVSADIELSASEAKPVRDHGLVNEKNLGLDQDKVNSPGFDVDIQVDGFQAVGEKLDLVDSNSHHVPSNDSHLSAHVFGDHLDLSSSETKHVEENSLEKGETIQFKQDQLHFPGSDTAIGAGFHQDVDLTVVSLDSGHQNPLSGEKSHLELEKQQSLSDKSMLKPRELSDSISNNKNISKVYDPEEKMSDFTSDSPDSLEYKSTDGGMNMEDHHLHKIVYEDCHQVLEHSNSPGETYGPPMAEDNVNEEEEEMKEIDEELLSELDTVGDLSVREVAGESLHDEQVPENTSASPEFSFLPKNSSQTEFKPELPVLEVGSVEDIDLALKQPREGVNVEEVV</sequence>
<dbReference type="EMBL" id="JAPFFK010000009">
    <property type="protein sequence ID" value="KAJ6744058.1"/>
    <property type="molecule type" value="Genomic_DNA"/>
</dbReference>
<feature type="region of interest" description="Disordered" evidence="1">
    <location>
        <begin position="1252"/>
        <end position="1278"/>
    </location>
</feature>
<feature type="compositionally biased region" description="Acidic residues" evidence="1">
    <location>
        <begin position="321"/>
        <end position="345"/>
    </location>
</feature>
<reference evidence="3" key="1">
    <citation type="submission" date="2022-11" db="EMBL/GenBank/DDBJ databases">
        <authorList>
            <person name="Hyden B.L."/>
            <person name="Feng K."/>
            <person name="Yates T."/>
            <person name="Jawdy S."/>
            <person name="Smart L.B."/>
            <person name="Muchero W."/>
        </authorList>
    </citation>
    <scope>NUCLEOTIDE SEQUENCE</scope>
    <source>
        <tissue evidence="3">Shoot tip</tissue>
    </source>
</reference>
<feature type="compositionally biased region" description="Acidic residues" evidence="1">
    <location>
        <begin position="585"/>
        <end position="597"/>
    </location>
</feature>
<feature type="region of interest" description="Disordered" evidence="1">
    <location>
        <begin position="294"/>
        <end position="360"/>
    </location>
</feature>
<reference evidence="3" key="2">
    <citation type="journal article" date="2023" name="Int. J. Mol. Sci.">
        <title>De Novo Assembly and Annotation of 11 Diverse Shrub Willow (Salix) Genomes Reveals Novel Gene Organization in Sex-Linked Regions.</title>
        <authorList>
            <person name="Hyden B."/>
            <person name="Feng K."/>
            <person name="Yates T.B."/>
            <person name="Jawdy S."/>
            <person name="Cereghino C."/>
            <person name="Smart L.B."/>
            <person name="Muchero W."/>
        </authorList>
    </citation>
    <scope>NUCLEOTIDE SEQUENCE</scope>
    <source>
        <tissue evidence="3">Shoot tip</tissue>
    </source>
</reference>
<keyword evidence="2" id="KW-1133">Transmembrane helix</keyword>
<keyword evidence="2" id="KW-0472">Membrane</keyword>
<feature type="compositionally biased region" description="Acidic residues" evidence="1">
    <location>
        <begin position="250"/>
        <end position="259"/>
    </location>
</feature>
<feature type="region of interest" description="Disordered" evidence="1">
    <location>
        <begin position="430"/>
        <end position="473"/>
    </location>
</feature>
<organism evidence="3 4">
    <name type="scientific">Salix purpurea</name>
    <name type="common">Purple osier willow</name>
    <dbReference type="NCBI Taxonomy" id="77065"/>
    <lineage>
        <taxon>Eukaryota</taxon>
        <taxon>Viridiplantae</taxon>
        <taxon>Streptophyta</taxon>
        <taxon>Embryophyta</taxon>
        <taxon>Tracheophyta</taxon>
        <taxon>Spermatophyta</taxon>
        <taxon>Magnoliopsida</taxon>
        <taxon>eudicotyledons</taxon>
        <taxon>Gunneridae</taxon>
        <taxon>Pentapetalae</taxon>
        <taxon>rosids</taxon>
        <taxon>fabids</taxon>
        <taxon>Malpighiales</taxon>
        <taxon>Salicaceae</taxon>
        <taxon>Saliceae</taxon>
        <taxon>Salix</taxon>
    </lineage>
</organism>
<feature type="compositionally biased region" description="Basic and acidic residues" evidence="1">
    <location>
        <begin position="346"/>
        <end position="360"/>
    </location>
</feature>
<evidence type="ECO:0000256" key="1">
    <source>
        <dbReference type="SAM" id="MobiDB-lite"/>
    </source>
</evidence>
<name>A0A9Q0ZRC9_SALPP</name>
<comment type="caution">
    <text evidence="3">The sequence shown here is derived from an EMBL/GenBank/DDBJ whole genome shotgun (WGS) entry which is preliminary data.</text>
</comment>
<feature type="compositionally biased region" description="Basic and acidic residues" evidence="1">
    <location>
        <begin position="299"/>
        <end position="315"/>
    </location>
</feature>
<feature type="transmembrane region" description="Helical" evidence="2">
    <location>
        <begin position="22"/>
        <end position="44"/>
    </location>
</feature>
<keyword evidence="4" id="KW-1185">Reference proteome</keyword>
<accession>A0A9Q0ZRC9</accession>
<dbReference type="OrthoDB" id="1908091at2759"/>
<proteinExistence type="predicted"/>
<feature type="region of interest" description="Disordered" evidence="1">
    <location>
        <begin position="528"/>
        <end position="550"/>
    </location>
</feature>
<protein>
    <submittedName>
        <fullName evidence="3">CARDIOMYOPATHY-ASSOCIATED PROTEIN</fullName>
    </submittedName>
</protein>
<feature type="compositionally biased region" description="Low complexity" evidence="1">
    <location>
        <begin position="533"/>
        <end position="546"/>
    </location>
</feature>
<feature type="region of interest" description="Disordered" evidence="1">
    <location>
        <begin position="584"/>
        <end position="635"/>
    </location>
</feature>
<dbReference type="PANTHER" id="PTHR33870">
    <property type="entry name" value="CARDIOMYOPATHY-ASSOCIATED PROTEIN"/>
    <property type="match status" value="1"/>
</dbReference>
<evidence type="ECO:0000313" key="4">
    <source>
        <dbReference type="Proteomes" id="UP001151532"/>
    </source>
</evidence>
<feature type="compositionally biased region" description="Low complexity" evidence="1">
    <location>
        <begin position="1145"/>
        <end position="1154"/>
    </location>
</feature>
<evidence type="ECO:0000313" key="3">
    <source>
        <dbReference type="EMBL" id="KAJ6744058.1"/>
    </source>
</evidence>